<dbReference type="InParanoid" id="Q89SV9"/>
<name>Q89SV9_BRADU</name>
<keyword evidence="3" id="KW-1185">Reference proteome</keyword>
<organism evidence="2 3">
    <name type="scientific">Bradyrhizobium diazoefficiens (strain JCM 10833 / BCRC 13528 / IAM 13628 / NBRC 14792 / USDA 110)</name>
    <dbReference type="NCBI Taxonomy" id="224911"/>
    <lineage>
        <taxon>Bacteria</taxon>
        <taxon>Pseudomonadati</taxon>
        <taxon>Pseudomonadota</taxon>
        <taxon>Alphaproteobacteria</taxon>
        <taxon>Hyphomicrobiales</taxon>
        <taxon>Nitrobacteraceae</taxon>
        <taxon>Bradyrhizobium</taxon>
    </lineage>
</organism>
<feature type="signal peptide" evidence="1">
    <location>
        <begin position="1"/>
        <end position="34"/>
    </location>
</feature>
<dbReference type="Proteomes" id="UP000002526">
    <property type="component" value="Chromosome"/>
</dbReference>
<proteinExistence type="predicted"/>
<dbReference type="eggNOG" id="ENOG5030ICV">
    <property type="taxonomic scope" value="Bacteria"/>
</dbReference>
<dbReference type="AlphaFoldDB" id="Q89SV9"/>
<reference evidence="3" key="1">
    <citation type="journal article" date="2002" name="DNA Res.">
        <title>Complete genomic sequence of nitrogen-fixing symbiotic bacterium Bradyrhizobium japonicum USDA110.</title>
        <authorList>
            <person name="Kaneko T."/>
            <person name="Nakamura Y."/>
            <person name="Sato S."/>
            <person name="Minamisawa K."/>
            <person name="Uchiumi T."/>
            <person name="Sasamoto S."/>
            <person name="Watanabe A."/>
            <person name="Idesawa K."/>
            <person name="Iriguchi M."/>
            <person name="Kawashima K."/>
            <person name="Kohara M."/>
            <person name="Matsumoto M."/>
            <person name="Shimpo S."/>
            <person name="Tsuruoka H."/>
            <person name="Wada T."/>
            <person name="Yamada M."/>
            <person name="Tabata S."/>
        </authorList>
    </citation>
    <scope>NUCLEOTIDE SEQUENCE [LARGE SCALE GENOMIC DNA]</scope>
    <source>
        <strain evidence="3">JCM 10833 / BCRC 13528 / IAM 13628 / NBRC 14792 / USDA 110</strain>
    </source>
</reference>
<dbReference type="OrthoDB" id="8115254at2"/>
<protein>
    <submittedName>
        <fullName evidence="2">Bll2291 protein</fullName>
    </submittedName>
</protein>
<feature type="chain" id="PRO_5004302976" evidence="1">
    <location>
        <begin position="35"/>
        <end position="532"/>
    </location>
</feature>
<keyword evidence="1" id="KW-0732">Signal</keyword>
<gene>
    <name evidence="2" type="ordered locus">bll2291</name>
</gene>
<dbReference type="EnsemblBacteria" id="BAC47556">
    <property type="protein sequence ID" value="BAC47556"/>
    <property type="gene ID" value="BAC47556"/>
</dbReference>
<dbReference type="KEGG" id="bja:bll2291"/>
<evidence type="ECO:0000313" key="2">
    <source>
        <dbReference type="EMBL" id="BAC47556.1"/>
    </source>
</evidence>
<sequence length="532" mass="57580">MCSEIHLGKPMIKRPTFLIAAIAISLSSSQLARAQAPGFCAAPSAVKAITDPGELRTVIVTDATVLKNPKVDFSFGRTLGAIISSFGGVADSPAARLGLLSSMINSFNDKSDVNPESRIALPLTPRPGEVGLDPSKMMTKGDPDEMRIVGLFNRLDLAPADWKYCGEHRIVYEKGNPVSPTNRLTIIFEAALDNPEPQKGGEGCKAVAEFWDGLKGKSGDELATQLEMFYFKGLAGKTRPVVHYLQYGLPFGQVRANLFVNQPKFLWQLREWHLRPNADGTLNFVPDTVKANALPSLYGQAIAGEDPRLAALRQQFSNELIATYVDAIADTDEQALSKGSKATLDTLLFKMGVPISDKYNTFESTASGSDDDPLVNAQKGGGLLPRIKPKLDSAKLSQGCSMTSEQILNRIGAQSCGGCHHFSGGKSIASLGPGTELKWPDMPGFVHIDENGDISILLKDFFLPSRRQNLIDFLKAPAAPQVSASARSFDDFRTRLAEPGSLSTTDTDIRRSDLRTADKLTEGAFTRFRSAD</sequence>
<dbReference type="PATRIC" id="fig|224911.5.peg.2222"/>
<accession>Q89SV9</accession>
<evidence type="ECO:0000313" key="3">
    <source>
        <dbReference type="Proteomes" id="UP000002526"/>
    </source>
</evidence>
<evidence type="ECO:0000256" key="1">
    <source>
        <dbReference type="SAM" id="SignalP"/>
    </source>
</evidence>
<dbReference type="EMBL" id="BA000040">
    <property type="protein sequence ID" value="BAC47556.1"/>
    <property type="molecule type" value="Genomic_DNA"/>
</dbReference>
<dbReference type="HOGENOM" id="CLU_511608_0_0_5"/>